<dbReference type="RefSeq" id="XP_001804910.1">
    <property type="nucleotide sequence ID" value="XM_001804858.1"/>
</dbReference>
<proteinExistence type="predicted"/>
<dbReference type="InParanoid" id="Q0U0L6"/>
<evidence type="ECO:0000313" key="1">
    <source>
        <dbReference type="EMBL" id="EAT77920.1"/>
    </source>
</evidence>
<dbReference type="KEGG" id="pno:SNOG_14728"/>
<protein>
    <submittedName>
        <fullName evidence="1">Uncharacterized protein</fullName>
    </submittedName>
</protein>
<dbReference type="GeneID" id="5981836"/>
<accession>Q0U0L6</accession>
<dbReference type="Proteomes" id="UP000001055">
    <property type="component" value="Unassembled WGS sequence"/>
</dbReference>
<evidence type="ECO:0000313" key="2">
    <source>
        <dbReference type="Proteomes" id="UP000001055"/>
    </source>
</evidence>
<name>Q0U0L6_PHANO</name>
<gene>
    <name evidence="1" type="ORF">SNOG_14728</name>
</gene>
<reference evidence="2" key="1">
    <citation type="journal article" date="2007" name="Plant Cell">
        <title>Dothideomycete-plant interactions illuminated by genome sequencing and EST analysis of the wheat pathogen Stagonospora nodorum.</title>
        <authorList>
            <person name="Hane J.K."/>
            <person name="Lowe R.G."/>
            <person name="Solomon P.S."/>
            <person name="Tan K.C."/>
            <person name="Schoch C.L."/>
            <person name="Spatafora J.W."/>
            <person name="Crous P.W."/>
            <person name="Kodira C."/>
            <person name="Birren B.W."/>
            <person name="Galagan J.E."/>
            <person name="Torriani S.F."/>
            <person name="McDonald B.A."/>
            <person name="Oliver R.P."/>
        </authorList>
    </citation>
    <scope>NUCLEOTIDE SEQUENCE [LARGE SCALE GENOMIC DNA]</scope>
    <source>
        <strain evidence="2">SN15 / ATCC MYA-4574 / FGSC 10173</strain>
    </source>
</reference>
<dbReference type="EMBL" id="CH445357">
    <property type="protein sequence ID" value="EAT77920.1"/>
    <property type="molecule type" value="Genomic_DNA"/>
</dbReference>
<dbReference type="AlphaFoldDB" id="Q0U0L6"/>
<organism evidence="1 2">
    <name type="scientific">Phaeosphaeria nodorum (strain SN15 / ATCC MYA-4574 / FGSC 10173)</name>
    <name type="common">Glume blotch fungus</name>
    <name type="synonym">Parastagonospora nodorum</name>
    <dbReference type="NCBI Taxonomy" id="321614"/>
    <lineage>
        <taxon>Eukaryota</taxon>
        <taxon>Fungi</taxon>
        <taxon>Dikarya</taxon>
        <taxon>Ascomycota</taxon>
        <taxon>Pezizomycotina</taxon>
        <taxon>Dothideomycetes</taxon>
        <taxon>Pleosporomycetidae</taxon>
        <taxon>Pleosporales</taxon>
        <taxon>Pleosporineae</taxon>
        <taxon>Phaeosphaeriaceae</taxon>
        <taxon>Parastagonospora</taxon>
    </lineage>
</organism>
<sequence>MAVAKPVDFLAFYDCSAGDKAVVQMQKLIQSRSNIGSDAGKLHDRVLELRDAAPQVLDFASPATGA</sequence>